<keyword evidence="4" id="KW-1185">Reference proteome</keyword>
<dbReference type="InterPro" id="IPR001387">
    <property type="entry name" value="Cro/C1-type_HTH"/>
</dbReference>
<gene>
    <name evidence="3" type="ORF">L5G33_15545</name>
</gene>
<name>A0ABS9IWD4_9ACTN</name>
<proteinExistence type="predicted"/>
<dbReference type="RefSeq" id="WP_236999168.1">
    <property type="nucleotide sequence ID" value="NZ_JAKKOR010000011.1"/>
</dbReference>
<protein>
    <submittedName>
        <fullName evidence="3">Helix-turn-helix transcriptional regulator</fullName>
    </submittedName>
</protein>
<feature type="domain" description="HTH cro/C1-type" evidence="2">
    <location>
        <begin position="5"/>
        <end position="65"/>
    </location>
</feature>
<evidence type="ECO:0000313" key="4">
    <source>
        <dbReference type="Proteomes" id="UP001200110"/>
    </source>
</evidence>
<comment type="caution">
    <text evidence="3">The sequence shown here is derived from an EMBL/GenBank/DDBJ whole genome shotgun (WGS) entry which is preliminary data.</text>
</comment>
<sequence>MVAAQRDIWRPTDLLQVFAEVGFTPSLSKVAKLWSGQPISVRLDELDKMCTALNCTIADLLEAEPVAAAADSPAEAVGDSSEHHSQRPVPRPLRAGRPNLRPPN</sequence>
<dbReference type="EMBL" id="JAKKOR010000011">
    <property type="protein sequence ID" value="MCF8589869.1"/>
    <property type="molecule type" value="Genomic_DNA"/>
</dbReference>
<organism evidence="3 4">
    <name type="scientific">Gordonia liuliyuniae</name>
    <dbReference type="NCBI Taxonomy" id="2911517"/>
    <lineage>
        <taxon>Bacteria</taxon>
        <taxon>Bacillati</taxon>
        <taxon>Actinomycetota</taxon>
        <taxon>Actinomycetes</taxon>
        <taxon>Mycobacteriales</taxon>
        <taxon>Gordoniaceae</taxon>
        <taxon>Gordonia</taxon>
    </lineage>
</organism>
<reference evidence="3 4" key="1">
    <citation type="submission" date="2022-01" db="EMBL/GenBank/DDBJ databases">
        <authorList>
            <person name="Huang Y."/>
        </authorList>
    </citation>
    <scope>NUCLEOTIDE SEQUENCE [LARGE SCALE GENOMIC DNA]</scope>
    <source>
        <strain evidence="3 4">HY366</strain>
    </source>
</reference>
<accession>A0ABS9IWD4</accession>
<evidence type="ECO:0000259" key="2">
    <source>
        <dbReference type="Pfam" id="PF13443"/>
    </source>
</evidence>
<feature type="compositionally biased region" description="Low complexity" evidence="1">
    <location>
        <begin position="68"/>
        <end position="77"/>
    </location>
</feature>
<dbReference type="Proteomes" id="UP001200110">
    <property type="component" value="Unassembled WGS sequence"/>
</dbReference>
<dbReference type="Pfam" id="PF13443">
    <property type="entry name" value="HTH_26"/>
    <property type="match status" value="1"/>
</dbReference>
<evidence type="ECO:0000256" key="1">
    <source>
        <dbReference type="SAM" id="MobiDB-lite"/>
    </source>
</evidence>
<feature type="region of interest" description="Disordered" evidence="1">
    <location>
        <begin position="68"/>
        <end position="104"/>
    </location>
</feature>
<evidence type="ECO:0000313" key="3">
    <source>
        <dbReference type="EMBL" id="MCF8589869.1"/>
    </source>
</evidence>